<evidence type="ECO:0000313" key="2">
    <source>
        <dbReference type="Proteomes" id="UP000033052"/>
    </source>
</evidence>
<name>A0A7U4JS04_CLOSG</name>
<accession>A0A7U4JS04</accession>
<evidence type="ECO:0000313" key="1">
    <source>
        <dbReference type="EMBL" id="AKC64193.1"/>
    </source>
</evidence>
<reference evidence="1 2" key="1">
    <citation type="journal article" date="2015" name="PLoS ONE">
        <title>A universal mariner transposon system for forward genetic studies in the genus clostridium.</title>
        <authorList>
            <person name="Zhang Y."/>
            <person name="Grosse-Honebrink A."/>
            <person name="Minton N.P."/>
        </authorList>
    </citation>
    <scope>NUCLEOTIDE SEQUENCE [LARGE SCALE GENOMIC DNA]</scope>
    <source>
        <strain evidence="1 2">NCIMB 10696</strain>
    </source>
</reference>
<proteinExistence type="predicted"/>
<dbReference type="KEGG" id="cld:CLSPO_c35030"/>
<dbReference type="Proteomes" id="UP000033052">
    <property type="component" value="Chromosome"/>
</dbReference>
<dbReference type="EMBL" id="CP009225">
    <property type="protein sequence ID" value="AKC64193.1"/>
    <property type="molecule type" value="Genomic_DNA"/>
</dbReference>
<gene>
    <name evidence="1" type="ORF">CLSPO_c35030</name>
</gene>
<sequence>MCKIIEDFKISIIYCINDTKTIKTILMILNAYRIFVSL</sequence>
<organism evidence="1 2">
    <name type="scientific">Clostridium sporogenes</name>
    <dbReference type="NCBI Taxonomy" id="1509"/>
    <lineage>
        <taxon>Bacteria</taxon>
        <taxon>Bacillati</taxon>
        <taxon>Bacillota</taxon>
        <taxon>Clostridia</taxon>
        <taxon>Eubacteriales</taxon>
        <taxon>Clostridiaceae</taxon>
        <taxon>Clostridium</taxon>
    </lineage>
</organism>
<dbReference type="AlphaFoldDB" id="A0A7U4JS04"/>
<protein>
    <submittedName>
        <fullName evidence="1">Uncharacterized protein</fullName>
    </submittedName>
</protein>